<dbReference type="RefSeq" id="WP_378071325.1">
    <property type="nucleotide sequence ID" value="NZ_JBHSBL010000024.1"/>
</dbReference>
<comment type="caution">
    <text evidence="1">The sequence shown here is derived from an EMBL/GenBank/DDBJ whole genome shotgun (WGS) entry which is preliminary data.</text>
</comment>
<protein>
    <submittedName>
        <fullName evidence="1">Uncharacterized protein</fullName>
    </submittedName>
</protein>
<keyword evidence="2" id="KW-1185">Reference proteome</keyword>
<organism evidence="1 2">
    <name type="scientific">Actinoplanes subglobosus</name>
    <dbReference type="NCBI Taxonomy" id="1547892"/>
    <lineage>
        <taxon>Bacteria</taxon>
        <taxon>Bacillati</taxon>
        <taxon>Actinomycetota</taxon>
        <taxon>Actinomycetes</taxon>
        <taxon>Micromonosporales</taxon>
        <taxon>Micromonosporaceae</taxon>
        <taxon>Actinoplanes</taxon>
    </lineage>
</organism>
<name>A0ABV8J1L5_9ACTN</name>
<reference evidence="2" key="1">
    <citation type="journal article" date="2019" name="Int. J. Syst. Evol. Microbiol.">
        <title>The Global Catalogue of Microorganisms (GCM) 10K type strain sequencing project: providing services to taxonomists for standard genome sequencing and annotation.</title>
        <authorList>
            <consortium name="The Broad Institute Genomics Platform"/>
            <consortium name="The Broad Institute Genome Sequencing Center for Infectious Disease"/>
            <person name="Wu L."/>
            <person name="Ma J."/>
        </authorList>
    </citation>
    <scope>NUCLEOTIDE SEQUENCE [LARGE SCALE GENOMIC DNA]</scope>
    <source>
        <strain evidence="2">TBRC 5832</strain>
    </source>
</reference>
<evidence type="ECO:0000313" key="2">
    <source>
        <dbReference type="Proteomes" id="UP001595867"/>
    </source>
</evidence>
<dbReference type="EMBL" id="JBHSBL010000024">
    <property type="protein sequence ID" value="MFC4070447.1"/>
    <property type="molecule type" value="Genomic_DNA"/>
</dbReference>
<evidence type="ECO:0000313" key="1">
    <source>
        <dbReference type="EMBL" id="MFC4070447.1"/>
    </source>
</evidence>
<dbReference type="Proteomes" id="UP001595867">
    <property type="component" value="Unassembled WGS sequence"/>
</dbReference>
<accession>A0ABV8J1L5</accession>
<gene>
    <name evidence="1" type="ORF">ACFO0C_36420</name>
</gene>
<sequence length="47" mass="5187">MADTGAPTVLARRVKFYRPRIFDASALVSLFDGYPELMLLLQDAAEG</sequence>
<proteinExistence type="predicted"/>